<protein>
    <recommendedName>
        <fullName evidence="4">DUF1534 domain-containing protein</fullName>
    </recommendedName>
</protein>
<name>A0A244EY19_PSESX</name>
<feature type="region of interest" description="Disordered" evidence="1">
    <location>
        <begin position="1"/>
        <end position="32"/>
    </location>
</feature>
<evidence type="ECO:0000313" key="3">
    <source>
        <dbReference type="Proteomes" id="UP000195128"/>
    </source>
</evidence>
<organism evidence="2 3">
    <name type="scientific">Pseudomonas syringae</name>
    <dbReference type="NCBI Taxonomy" id="317"/>
    <lineage>
        <taxon>Bacteria</taxon>
        <taxon>Pseudomonadati</taxon>
        <taxon>Pseudomonadota</taxon>
        <taxon>Gammaproteobacteria</taxon>
        <taxon>Pseudomonadales</taxon>
        <taxon>Pseudomonadaceae</taxon>
        <taxon>Pseudomonas</taxon>
    </lineage>
</organism>
<evidence type="ECO:0000256" key="1">
    <source>
        <dbReference type="SAM" id="MobiDB-lite"/>
    </source>
</evidence>
<comment type="caution">
    <text evidence="2">The sequence shown here is derived from an EMBL/GenBank/DDBJ whole genome shotgun (WGS) entry which is preliminary data.</text>
</comment>
<gene>
    <name evidence="2" type="ORF">BW686_01820</name>
</gene>
<evidence type="ECO:0000313" key="2">
    <source>
        <dbReference type="EMBL" id="OUM09449.1"/>
    </source>
</evidence>
<reference evidence="2 3" key="1">
    <citation type="submission" date="2017-01" db="EMBL/GenBank/DDBJ databases">
        <authorList>
            <person name="Mah S.A."/>
            <person name="Swanson W.J."/>
            <person name="Moy G.W."/>
            <person name="Vacquier V.D."/>
        </authorList>
    </citation>
    <scope>NUCLEOTIDE SEQUENCE [LARGE SCALE GENOMIC DNA]</scope>
    <source>
        <strain evidence="2">PDD-32b-74</strain>
    </source>
</reference>
<dbReference type="EMBL" id="MTSA01000001">
    <property type="protein sequence ID" value="OUM09449.1"/>
    <property type="molecule type" value="Genomic_DNA"/>
</dbReference>
<accession>A0A244EY19</accession>
<dbReference type="Proteomes" id="UP000195128">
    <property type="component" value="Unassembled WGS sequence"/>
</dbReference>
<sequence length="77" mass="8805">MRTLRCGHAGRDALRRKEDAERPERHDDAERRTIANTPFPVQSTRNEKVSGLSTLVPRPCATTITISRDARSLRRYS</sequence>
<feature type="compositionally biased region" description="Basic and acidic residues" evidence="1">
    <location>
        <begin position="9"/>
        <end position="32"/>
    </location>
</feature>
<dbReference type="AlphaFoldDB" id="A0A244EY19"/>
<proteinExistence type="predicted"/>
<evidence type="ECO:0008006" key="4">
    <source>
        <dbReference type="Google" id="ProtNLM"/>
    </source>
</evidence>